<dbReference type="EMBL" id="AP018049">
    <property type="protein sequence ID" value="BBA28636.1"/>
    <property type="molecule type" value="Genomic_DNA"/>
</dbReference>
<name>A0A250KGD5_9BACT</name>
<evidence type="ECO:0008006" key="3">
    <source>
        <dbReference type="Google" id="ProtNLM"/>
    </source>
</evidence>
<dbReference type="AlphaFoldDB" id="A0A250KGD5"/>
<reference evidence="1 2" key="1">
    <citation type="submission" date="2017-05" db="EMBL/GenBank/DDBJ databases">
        <title>whole genome sequence of Prevotella melaninogenica GAI 07411.</title>
        <authorList>
            <person name="Kondo Y."/>
            <person name="Hoshino T."/>
        </authorList>
    </citation>
    <scope>NUCLEOTIDE SEQUENCE [LARGE SCALE GENOMIC DNA]</scope>
    <source>
        <strain evidence="1 2">GAI 07411</strain>
    </source>
</reference>
<proteinExistence type="predicted"/>
<dbReference type="Proteomes" id="UP000267517">
    <property type="component" value="Chromosome I"/>
</dbReference>
<gene>
    <name evidence="1" type="ORF">PMEL1_00540</name>
</gene>
<evidence type="ECO:0000313" key="2">
    <source>
        <dbReference type="Proteomes" id="UP000267517"/>
    </source>
</evidence>
<evidence type="ECO:0000313" key="1">
    <source>
        <dbReference type="EMBL" id="BBA28636.1"/>
    </source>
</evidence>
<accession>A0A250KGD5</accession>
<sequence length="302" mass="35091">MCPLLLLTISYSTLQNSAYTNKLLNHQEQMKKDLYKDIRLLLQAIIAVNLFFSCSSVPSGIAEEITYHGEQLHRYLTIIKDVTSKAEKSKDTITYYCNQKGQLIIERVGTDSLDDYTYSYTGDTIHIHKTHIKDQLDELLDGYYIVKNGLIVEANNAPSYYTYSYDNKRRLVCRDTPNVSCGRTTYDFQWKGEKIFLHKPFNITYRETGQKAAYHNFYFLWMYGSGLSIPIPFITLGYMGVIPKGDISSYSFSSIKKEWDFKAQLTTEYDKEGRPTRIEEVLMTLDKNNKQDSSKQVIQYVW</sequence>
<protein>
    <recommendedName>
        <fullName evidence="3">DUF4595 domain-containing protein</fullName>
    </recommendedName>
</protein>
<organism evidence="1 2">
    <name type="scientific">Prevotella melaninogenica</name>
    <dbReference type="NCBI Taxonomy" id="28132"/>
    <lineage>
        <taxon>Bacteria</taxon>
        <taxon>Pseudomonadati</taxon>
        <taxon>Bacteroidota</taxon>
        <taxon>Bacteroidia</taxon>
        <taxon>Bacteroidales</taxon>
        <taxon>Prevotellaceae</taxon>
        <taxon>Prevotella</taxon>
    </lineage>
</organism>